<evidence type="ECO:0000256" key="1">
    <source>
        <dbReference type="ARBA" id="ARBA00004148"/>
    </source>
</evidence>
<dbReference type="InterPro" id="IPR037917">
    <property type="entry name" value="Ypt35_PX"/>
</dbReference>
<keyword evidence="4" id="KW-0926">Vacuole</keyword>
<accession>A0A9P6AEC7</accession>
<dbReference type="OrthoDB" id="10254720at2759"/>
<comment type="subcellular location">
    <subcellularLocation>
        <location evidence="2">Endosome</location>
    </subcellularLocation>
    <subcellularLocation>
        <location evidence="1">Vacuole membrane</location>
        <topology evidence="1">Peripheral membrane protein</topology>
    </subcellularLocation>
</comment>
<evidence type="ECO:0000256" key="9">
    <source>
        <dbReference type="ARBA" id="ARBA00033785"/>
    </source>
</evidence>
<sequence length="201" mass="22811">MAIREVPAVQVDSSRLLRLDYDLEVVRSHKSFQVAGSRRKSSRSRAESSRGNTTVRRARSLPDFAQDDQRSLFSNDIWLGDHSGLGKGFALEVSINGWIVVGDIRRGAYIVYDCVIKTKDGAVIHARKRYSAFEQLHSSLMLSLPRTVASHVPSLPPKAALGEYRPTFLERRRRHLEQWLMFVLLHPDIGGCAPVREWVME</sequence>
<evidence type="ECO:0000256" key="7">
    <source>
        <dbReference type="ARBA" id="ARBA00033728"/>
    </source>
</evidence>
<dbReference type="GO" id="GO:0010008">
    <property type="term" value="C:endosome membrane"/>
    <property type="evidence" value="ECO:0007669"/>
    <property type="project" value="UniProtKB-SubCell"/>
</dbReference>
<dbReference type="SUPFAM" id="SSF64268">
    <property type="entry name" value="PX domain"/>
    <property type="match status" value="1"/>
</dbReference>
<dbReference type="AlphaFoldDB" id="A0A9P6AEC7"/>
<comment type="caution">
    <text evidence="12">The sequence shown here is derived from an EMBL/GenBank/DDBJ whole genome shotgun (WGS) entry which is preliminary data.</text>
</comment>
<feature type="region of interest" description="Disordered" evidence="10">
    <location>
        <begin position="37"/>
        <end position="59"/>
    </location>
</feature>
<comment type="function">
    <text evidence="7">Recruits the lipid transfer protein VPS13 to endosomal and vacuolar membranes.</text>
</comment>
<dbReference type="Pfam" id="PF00787">
    <property type="entry name" value="PX"/>
    <property type="match status" value="1"/>
</dbReference>
<dbReference type="EMBL" id="MU129234">
    <property type="protein sequence ID" value="KAF9504365.1"/>
    <property type="molecule type" value="Genomic_DNA"/>
</dbReference>
<comment type="similarity">
    <text evidence="3">Belongs to the YPT35 family.</text>
</comment>
<dbReference type="PANTHER" id="PTHR10555:SF170">
    <property type="entry name" value="FI18122P1"/>
    <property type="match status" value="1"/>
</dbReference>
<keyword evidence="6" id="KW-0472">Membrane</keyword>
<dbReference type="Gene3D" id="3.30.1520.10">
    <property type="entry name" value="Phox-like domain"/>
    <property type="match status" value="1"/>
</dbReference>
<evidence type="ECO:0000256" key="2">
    <source>
        <dbReference type="ARBA" id="ARBA00004177"/>
    </source>
</evidence>
<feature type="domain" description="PX" evidence="11">
    <location>
        <begin position="90"/>
        <end position="201"/>
    </location>
</feature>
<gene>
    <name evidence="12" type="ORF">BS47DRAFT_1308301</name>
</gene>
<evidence type="ECO:0000256" key="5">
    <source>
        <dbReference type="ARBA" id="ARBA00022753"/>
    </source>
</evidence>
<evidence type="ECO:0000259" key="11">
    <source>
        <dbReference type="PROSITE" id="PS50195"/>
    </source>
</evidence>
<evidence type="ECO:0000256" key="6">
    <source>
        <dbReference type="ARBA" id="ARBA00023136"/>
    </source>
</evidence>
<dbReference type="PANTHER" id="PTHR10555">
    <property type="entry name" value="SORTING NEXIN"/>
    <property type="match status" value="1"/>
</dbReference>
<dbReference type="CDD" id="cd07280">
    <property type="entry name" value="PX_YPT35"/>
    <property type="match status" value="1"/>
</dbReference>
<dbReference type="GO" id="GO:0032266">
    <property type="term" value="F:phosphatidylinositol-3-phosphate binding"/>
    <property type="evidence" value="ECO:0007669"/>
    <property type="project" value="InterPro"/>
</dbReference>
<protein>
    <recommendedName>
        <fullName evidence="8">Endosomal/vacuolar adapter protein YPT35</fullName>
    </recommendedName>
    <alternativeName>
        <fullName evidence="9">PX domain-containing protein YPT35</fullName>
    </alternativeName>
</protein>
<evidence type="ECO:0000256" key="10">
    <source>
        <dbReference type="SAM" id="MobiDB-lite"/>
    </source>
</evidence>
<dbReference type="GO" id="GO:0005774">
    <property type="term" value="C:vacuolar membrane"/>
    <property type="evidence" value="ECO:0007669"/>
    <property type="project" value="UniProtKB-SubCell"/>
</dbReference>
<name>A0A9P6AEC7_9AGAM</name>
<dbReference type="Proteomes" id="UP000886523">
    <property type="component" value="Unassembled WGS sequence"/>
</dbReference>
<evidence type="ECO:0000256" key="3">
    <source>
        <dbReference type="ARBA" id="ARBA00007426"/>
    </source>
</evidence>
<keyword evidence="5" id="KW-0967">Endosome</keyword>
<evidence type="ECO:0000256" key="8">
    <source>
        <dbReference type="ARBA" id="ARBA00033774"/>
    </source>
</evidence>
<dbReference type="PROSITE" id="PS50195">
    <property type="entry name" value="PX"/>
    <property type="match status" value="1"/>
</dbReference>
<reference evidence="12" key="1">
    <citation type="journal article" date="2020" name="Nat. Commun.">
        <title>Large-scale genome sequencing of mycorrhizal fungi provides insights into the early evolution of symbiotic traits.</title>
        <authorList>
            <person name="Miyauchi S."/>
            <person name="Kiss E."/>
            <person name="Kuo A."/>
            <person name="Drula E."/>
            <person name="Kohler A."/>
            <person name="Sanchez-Garcia M."/>
            <person name="Morin E."/>
            <person name="Andreopoulos B."/>
            <person name="Barry K.W."/>
            <person name="Bonito G."/>
            <person name="Buee M."/>
            <person name="Carver A."/>
            <person name="Chen C."/>
            <person name="Cichocki N."/>
            <person name="Clum A."/>
            <person name="Culley D."/>
            <person name="Crous P.W."/>
            <person name="Fauchery L."/>
            <person name="Girlanda M."/>
            <person name="Hayes R.D."/>
            <person name="Keri Z."/>
            <person name="LaButti K."/>
            <person name="Lipzen A."/>
            <person name="Lombard V."/>
            <person name="Magnuson J."/>
            <person name="Maillard F."/>
            <person name="Murat C."/>
            <person name="Nolan M."/>
            <person name="Ohm R.A."/>
            <person name="Pangilinan J."/>
            <person name="Pereira M.F."/>
            <person name="Perotto S."/>
            <person name="Peter M."/>
            <person name="Pfister S."/>
            <person name="Riley R."/>
            <person name="Sitrit Y."/>
            <person name="Stielow J.B."/>
            <person name="Szollosi G."/>
            <person name="Zifcakova L."/>
            <person name="Stursova M."/>
            <person name="Spatafora J.W."/>
            <person name="Tedersoo L."/>
            <person name="Vaario L.M."/>
            <person name="Yamada A."/>
            <person name="Yan M."/>
            <person name="Wang P."/>
            <person name="Xu J."/>
            <person name="Bruns T."/>
            <person name="Baldrian P."/>
            <person name="Vilgalys R."/>
            <person name="Dunand C."/>
            <person name="Henrissat B."/>
            <person name="Grigoriev I.V."/>
            <person name="Hibbett D."/>
            <person name="Nagy L.G."/>
            <person name="Martin F.M."/>
        </authorList>
    </citation>
    <scope>NUCLEOTIDE SEQUENCE</scope>
    <source>
        <strain evidence="12">UP504</strain>
    </source>
</reference>
<dbReference type="InterPro" id="IPR036871">
    <property type="entry name" value="PX_dom_sf"/>
</dbReference>
<dbReference type="InterPro" id="IPR001683">
    <property type="entry name" value="PX_dom"/>
</dbReference>
<keyword evidence="13" id="KW-1185">Reference proteome</keyword>
<evidence type="ECO:0000313" key="12">
    <source>
        <dbReference type="EMBL" id="KAF9504365.1"/>
    </source>
</evidence>
<evidence type="ECO:0000313" key="13">
    <source>
        <dbReference type="Proteomes" id="UP000886523"/>
    </source>
</evidence>
<proteinExistence type="inferred from homology"/>
<organism evidence="12 13">
    <name type="scientific">Hydnum rufescens UP504</name>
    <dbReference type="NCBI Taxonomy" id="1448309"/>
    <lineage>
        <taxon>Eukaryota</taxon>
        <taxon>Fungi</taxon>
        <taxon>Dikarya</taxon>
        <taxon>Basidiomycota</taxon>
        <taxon>Agaricomycotina</taxon>
        <taxon>Agaricomycetes</taxon>
        <taxon>Cantharellales</taxon>
        <taxon>Hydnaceae</taxon>
        <taxon>Hydnum</taxon>
    </lineage>
</organism>
<evidence type="ECO:0000256" key="4">
    <source>
        <dbReference type="ARBA" id="ARBA00022554"/>
    </source>
</evidence>